<dbReference type="GO" id="GO:0004731">
    <property type="term" value="F:purine-nucleoside phosphorylase activity"/>
    <property type="evidence" value="ECO:0007669"/>
    <property type="project" value="InterPro"/>
</dbReference>
<evidence type="ECO:0000313" key="3">
    <source>
        <dbReference type="EnsemblMetazoa" id="XP_019862821.1"/>
    </source>
</evidence>
<name>A0AAN0K005_AMPQE</name>
<sequence>MSFLGLLGGSAKTSVDLAELQRKNSQIQYDEIQKVTSYVLGKTKLRPKLGIICGSGLGGLANEVKDQQVIPYAEIDGFPKCTVQGHAGNLVLGYLSGVPTVCMQGRLHFYEGHPAWLVTMPIIIYSFPIGYNANYYLLVPHRLQCQLLFTHSP</sequence>
<organism evidence="3 4">
    <name type="scientific">Amphimedon queenslandica</name>
    <name type="common">Sponge</name>
    <dbReference type="NCBI Taxonomy" id="400682"/>
    <lineage>
        <taxon>Eukaryota</taxon>
        <taxon>Metazoa</taxon>
        <taxon>Porifera</taxon>
        <taxon>Demospongiae</taxon>
        <taxon>Heteroscleromorpha</taxon>
        <taxon>Haplosclerida</taxon>
        <taxon>Niphatidae</taxon>
        <taxon>Amphimedon</taxon>
    </lineage>
</organism>
<protein>
    <recommendedName>
        <fullName evidence="5">Inosine-guanosine phosphorylase</fullName>
    </recommendedName>
</protein>
<dbReference type="EnsemblMetazoa" id="XM_020007262.1">
    <property type="protein sequence ID" value="XP_019862821.1"/>
    <property type="gene ID" value="LOC100641067"/>
</dbReference>
<keyword evidence="4" id="KW-1185">Reference proteome</keyword>
<dbReference type="InterPro" id="IPR035994">
    <property type="entry name" value="Nucleoside_phosphorylase_sf"/>
</dbReference>
<reference evidence="3" key="2">
    <citation type="submission" date="2024-06" db="UniProtKB">
        <authorList>
            <consortium name="EnsemblMetazoa"/>
        </authorList>
    </citation>
    <scope>IDENTIFICATION</scope>
</reference>
<evidence type="ECO:0000256" key="2">
    <source>
        <dbReference type="ARBA" id="ARBA00022679"/>
    </source>
</evidence>
<reference evidence="4" key="1">
    <citation type="journal article" date="2010" name="Nature">
        <title>The Amphimedon queenslandica genome and the evolution of animal complexity.</title>
        <authorList>
            <person name="Srivastava M."/>
            <person name="Simakov O."/>
            <person name="Chapman J."/>
            <person name="Fahey B."/>
            <person name="Gauthier M.E."/>
            <person name="Mitros T."/>
            <person name="Richards G.S."/>
            <person name="Conaco C."/>
            <person name="Dacre M."/>
            <person name="Hellsten U."/>
            <person name="Larroux C."/>
            <person name="Putnam N.H."/>
            <person name="Stanke M."/>
            <person name="Adamska M."/>
            <person name="Darling A."/>
            <person name="Degnan S.M."/>
            <person name="Oakley T.H."/>
            <person name="Plachetzki D.C."/>
            <person name="Zhai Y."/>
            <person name="Adamski M."/>
            <person name="Calcino A."/>
            <person name="Cummins S.F."/>
            <person name="Goodstein D.M."/>
            <person name="Harris C."/>
            <person name="Jackson D.J."/>
            <person name="Leys S.P."/>
            <person name="Shu S."/>
            <person name="Woodcroft B.J."/>
            <person name="Vervoort M."/>
            <person name="Kosik K.S."/>
            <person name="Manning G."/>
            <person name="Degnan B.M."/>
            <person name="Rokhsar D.S."/>
        </authorList>
    </citation>
    <scope>NUCLEOTIDE SEQUENCE [LARGE SCALE GENOMIC DNA]</scope>
</reference>
<evidence type="ECO:0000313" key="4">
    <source>
        <dbReference type="Proteomes" id="UP000007879"/>
    </source>
</evidence>
<evidence type="ECO:0000256" key="1">
    <source>
        <dbReference type="ARBA" id="ARBA00022676"/>
    </source>
</evidence>
<dbReference type="PANTHER" id="PTHR11904">
    <property type="entry name" value="METHYLTHIOADENOSINE/PURINE NUCLEOSIDE PHOSPHORYLASE"/>
    <property type="match status" value="1"/>
</dbReference>
<gene>
    <name evidence="3" type="primary">100641067</name>
</gene>
<dbReference type="PANTHER" id="PTHR11904:SF9">
    <property type="entry name" value="PURINE NUCLEOSIDE PHOSPHORYLASE-RELATED"/>
    <property type="match status" value="1"/>
</dbReference>
<dbReference type="GO" id="GO:0009116">
    <property type="term" value="P:nucleoside metabolic process"/>
    <property type="evidence" value="ECO:0007669"/>
    <property type="project" value="InterPro"/>
</dbReference>
<proteinExistence type="predicted"/>
<keyword evidence="2" id="KW-0808">Transferase</keyword>
<dbReference type="InterPro" id="IPR011268">
    <property type="entry name" value="Purine_phosphorylase"/>
</dbReference>
<keyword evidence="1" id="KW-0328">Glycosyltransferase</keyword>
<dbReference type="GO" id="GO:0005737">
    <property type="term" value="C:cytoplasm"/>
    <property type="evidence" value="ECO:0007669"/>
    <property type="project" value="TreeGrafter"/>
</dbReference>
<dbReference type="SUPFAM" id="SSF53167">
    <property type="entry name" value="Purine and uridine phosphorylases"/>
    <property type="match status" value="1"/>
</dbReference>
<dbReference type="Proteomes" id="UP000007879">
    <property type="component" value="Unassembled WGS sequence"/>
</dbReference>
<dbReference type="Gene3D" id="3.40.50.1580">
    <property type="entry name" value="Nucleoside phosphorylase domain"/>
    <property type="match status" value="1"/>
</dbReference>
<dbReference type="AlphaFoldDB" id="A0AAN0K005"/>
<evidence type="ECO:0008006" key="5">
    <source>
        <dbReference type="Google" id="ProtNLM"/>
    </source>
</evidence>
<accession>A0AAN0K005</accession>